<name>A0A1I7YAI2_9BILA</name>
<keyword evidence="2" id="KW-0472">Membrane</keyword>
<feature type="coiled-coil region" evidence="1">
    <location>
        <begin position="178"/>
        <end position="219"/>
    </location>
</feature>
<sequence>MKTCALDMTVTSMLRLVNACRPTVWNEQRRIFSTSASVDTDRPTKRGFASWYGNGPLQSEQQFGKKDLPEVLAVLKAKYLHNLKASKGGVDLQRTVDLQRASKPSKNDPHQGSFYTMFWHFYDMFEDKTSFATLYVVYVVAITFFTLTLINFATPERAENALAPKSQATENYLDWDKNEHLRQELKAKQKELYKMLRTKDTVDMKVEKLQKEVQLLKQQKTW</sequence>
<keyword evidence="1" id="KW-0175">Coiled coil</keyword>
<organism evidence="3 4">
    <name type="scientific">Steinernema glaseri</name>
    <dbReference type="NCBI Taxonomy" id="37863"/>
    <lineage>
        <taxon>Eukaryota</taxon>
        <taxon>Metazoa</taxon>
        <taxon>Ecdysozoa</taxon>
        <taxon>Nematoda</taxon>
        <taxon>Chromadorea</taxon>
        <taxon>Rhabditida</taxon>
        <taxon>Tylenchina</taxon>
        <taxon>Panagrolaimomorpha</taxon>
        <taxon>Strongyloidoidea</taxon>
        <taxon>Steinernematidae</taxon>
        <taxon>Steinernema</taxon>
    </lineage>
</organism>
<keyword evidence="2" id="KW-0812">Transmembrane</keyword>
<evidence type="ECO:0000256" key="2">
    <source>
        <dbReference type="SAM" id="Phobius"/>
    </source>
</evidence>
<dbReference type="WBParaSite" id="L893_g14315.t1">
    <property type="protein sequence ID" value="L893_g14315.t1"/>
    <property type="gene ID" value="L893_g14315"/>
</dbReference>
<proteinExistence type="predicted"/>
<keyword evidence="2" id="KW-1133">Transmembrane helix</keyword>
<keyword evidence="3" id="KW-1185">Reference proteome</keyword>
<dbReference type="Proteomes" id="UP000095287">
    <property type="component" value="Unplaced"/>
</dbReference>
<dbReference type="AlphaFoldDB" id="A0A1I7YAI2"/>
<evidence type="ECO:0000313" key="3">
    <source>
        <dbReference type="Proteomes" id="UP000095287"/>
    </source>
</evidence>
<reference evidence="4" key="1">
    <citation type="submission" date="2016-11" db="UniProtKB">
        <authorList>
            <consortium name="WormBaseParasite"/>
        </authorList>
    </citation>
    <scope>IDENTIFICATION</scope>
</reference>
<accession>A0A1I7YAI2</accession>
<protein>
    <submittedName>
        <fullName evidence="4">Secreted protein</fullName>
    </submittedName>
</protein>
<evidence type="ECO:0000313" key="4">
    <source>
        <dbReference type="WBParaSite" id="L893_g14315.t1"/>
    </source>
</evidence>
<evidence type="ECO:0000256" key="1">
    <source>
        <dbReference type="SAM" id="Coils"/>
    </source>
</evidence>
<feature type="transmembrane region" description="Helical" evidence="2">
    <location>
        <begin position="132"/>
        <end position="153"/>
    </location>
</feature>